<dbReference type="Gene3D" id="3.40.190.10">
    <property type="entry name" value="Periplasmic binding protein-like II"/>
    <property type="match status" value="2"/>
</dbReference>
<evidence type="ECO:0000256" key="2">
    <source>
        <dbReference type="ARBA" id="ARBA00010742"/>
    </source>
</evidence>
<dbReference type="SMART" id="SM00062">
    <property type="entry name" value="PBPb"/>
    <property type="match status" value="1"/>
</dbReference>
<comment type="subcellular location">
    <subcellularLocation>
        <location evidence="1">Periplasm</location>
    </subcellularLocation>
</comment>
<feature type="domain" description="Solute-binding protein family 3/N-terminal" evidence="4">
    <location>
        <begin position="58"/>
        <end position="273"/>
    </location>
</feature>
<evidence type="ECO:0000313" key="5">
    <source>
        <dbReference type="EMBL" id="CNE22408.1"/>
    </source>
</evidence>
<dbReference type="Proteomes" id="UP000040578">
    <property type="component" value="Unassembled WGS sequence"/>
</dbReference>
<comment type="similarity">
    <text evidence="2">Belongs to the bacterial solute-binding protein SsuA/TauA family.</text>
</comment>
<dbReference type="InterPro" id="IPR001638">
    <property type="entry name" value="Solute-binding_3/MltF_N"/>
</dbReference>
<proteinExistence type="inferred from homology"/>
<keyword evidence="6" id="KW-1185">Reference proteome</keyword>
<dbReference type="NCBIfam" id="TIGR01729">
    <property type="entry name" value="taurine_ABC_bnd"/>
    <property type="match status" value="1"/>
</dbReference>
<evidence type="ECO:0000259" key="4">
    <source>
        <dbReference type="SMART" id="SM00062"/>
    </source>
</evidence>
<evidence type="ECO:0000256" key="3">
    <source>
        <dbReference type="ARBA" id="ARBA00022729"/>
    </source>
</evidence>
<dbReference type="PANTHER" id="PTHR30024">
    <property type="entry name" value="ALIPHATIC SULFONATES-BINDING PROTEIN-RELATED"/>
    <property type="match status" value="1"/>
</dbReference>
<sequence>MLLSLLGTTVDTERFCAPAAVMSLNGNLTQVEQTMAFKPVSLSLLVLSLATTAAHAVDVTVAYQTAAEPAKVAQAENSFAKLSGAKVDWRKFDSGSSVVRALASGDVQIGNLGSSPLAVAASQQVPIEVFLLASQLGSSEALVVKKDIKTPQDLIGKRIAVPFISTTHYSLLAALKHWGIKPDQVTILNLQPPAIAAAWQRGDIDGAYVWAPTVNELAKTGQVLTDSAEVGRWGAPTLDVWVVRKDFAKAHPEVVTAFARSALDAQQAYLSQPNQWLTNAQNLQQLSRLSGVPEVQIPELVKGNTYLPVADQITQLGKPVDKAIADTAAFLNAQGKIPQVAEDYSDYVTDRFVKAVQAAPQP</sequence>
<dbReference type="EMBL" id="CPYD01000003">
    <property type="protein sequence ID" value="CNE22408.1"/>
    <property type="molecule type" value="Genomic_DNA"/>
</dbReference>
<dbReference type="SUPFAM" id="SSF53850">
    <property type="entry name" value="Periplasmic binding protein-like II"/>
    <property type="match status" value="1"/>
</dbReference>
<evidence type="ECO:0000313" key="6">
    <source>
        <dbReference type="Proteomes" id="UP000040578"/>
    </source>
</evidence>
<dbReference type="NCBIfam" id="NF008553">
    <property type="entry name" value="PRK11480.1"/>
    <property type="match status" value="1"/>
</dbReference>
<evidence type="ECO:0000256" key="1">
    <source>
        <dbReference type="ARBA" id="ARBA00004418"/>
    </source>
</evidence>
<dbReference type="CDD" id="cd13560">
    <property type="entry name" value="PBP2_taurine"/>
    <property type="match status" value="1"/>
</dbReference>
<protein>
    <submittedName>
        <fullName evidence="5">Taurine transporter substrate binding subunit</fullName>
    </submittedName>
</protein>
<keyword evidence="3" id="KW-0732">Signal</keyword>
<reference evidence="5 6" key="1">
    <citation type="submission" date="2015-03" db="EMBL/GenBank/DDBJ databases">
        <authorList>
            <consortium name="Pathogen Informatics"/>
            <person name="Murphy D."/>
        </authorList>
    </citation>
    <scope>NUCLEOTIDE SEQUENCE [LARGE SCALE GENOMIC DNA]</scope>
    <source>
        <strain evidence="6">type strain: CIP110231</strain>
    </source>
</reference>
<dbReference type="InterPro" id="IPR007210">
    <property type="entry name" value="ABC_Gly_betaine_transp_sub-bd"/>
</dbReference>
<dbReference type="InterPro" id="IPR010068">
    <property type="entry name" value="Peri-bd_TauA"/>
</dbReference>
<name>A0ABP1YBF2_9GAMM</name>
<dbReference type="PANTHER" id="PTHR30024:SF47">
    <property type="entry name" value="TAURINE-BINDING PERIPLASMIC PROTEIN"/>
    <property type="match status" value="1"/>
</dbReference>
<comment type="caution">
    <text evidence="5">The sequence shown here is derived from an EMBL/GenBank/DDBJ whole genome shotgun (WGS) entry which is preliminary data.</text>
</comment>
<dbReference type="Pfam" id="PF04069">
    <property type="entry name" value="OpuAC"/>
    <property type="match status" value="1"/>
</dbReference>
<gene>
    <name evidence="5" type="primary">tauA</name>
    <name evidence="5" type="ORF">ERS137967_01041</name>
</gene>
<accession>A0ABP1YBF2</accession>
<organism evidence="5 6">
    <name type="scientific">Yersinia nurmii</name>
    <dbReference type="NCBI Taxonomy" id="685706"/>
    <lineage>
        <taxon>Bacteria</taxon>
        <taxon>Pseudomonadati</taxon>
        <taxon>Pseudomonadota</taxon>
        <taxon>Gammaproteobacteria</taxon>
        <taxon>Enterobacterales</taxon>
        <taxon>Yersiniaceae</taxon>
        <taxon>Yersinia</taxon>
    </lineage>
</organism>